<keyword evidence="4 5" id="KW-0472">Membrane</keyword>
<feature type="transmembrane region" description="Helical" evidence="5">
    <location>
        <begin position="351"/>
        <end position="369"/>
    </location>
</feature>
<dbReference type="Proteomes" id="UP000010792">
    <property type="component" value="Chromosome"/>
</dbReference>
<name>L0NHU3_9HYPH</name>
<feature type="transmembrane region" description="Helical" evidence="5">
    <location>
        <begin position="142"/>
        <end position="164"/>
    </location>
</feature>
<gene>
    <name evidence="7" type="ORF">NT26_2944</name>
</gene>
<dbReference type="PANTHER" id="PTHR37422">
    <property type="entry name" value="TEICHURONIC ACID BIOSYNTHESIS PROTEIN TUAE"/>
    <property type="match status" value="1"/>
</dbReference>
<keyword evidence="2 5" id="KW-0812">Transmembrane</keyword>
<dbReference type="EMBL" id="FO082820">
    <property type="protein sequence ID" value="CCF20668.1"/>
    <property type="molecule type" value="Genomic_DNA"/>
</dbReference>
<evidence type="ECO:0000256" key="4">
    <source>
        <dbReference type="ARBA" id="ARBA00023136"/>
    </source>
</evidence>
<dbReference type="InterPro" id="IPR051533">
    <property type="entry name" value="WaaL-like"/>
</dbReference>
<dbReference type="AlphaFoldDB" id="L0NHU3"/>
<feature type="transmembrane region" description="Helical" evidence="5">
    <location>
        <begin position="415"/>
        <end position="433"/>
    </location>
</feature>
<feature type="transmembrane region" description="Helical" evidence="5">
    <location>
        <begin position="255"/>
        <end position="277"/>
    </location>
</feature>
<feature type="transmembrane region" description="Helical" evidence="5">
    <location>
        <begin position="120"/>
        <end position="136"/>
    </location>
</feature>
<feature type="transmembrane region" description="Helical" evidence="5">
    <location>
        <begin position="194"/>
        <end position="213"/>
    </location>
</feature>
<keyword evidence="3 5" id="KW-1133">Transmembrane helix</keyword>
<accession>L0NHU3</accession>
<reference evidence="7 8" key="1">
    <citation type="journal article" date="2013" name="Genome Biol. Evol.">
        <title>Life in an arsenic-containing gold mine: genome and physiology of the autotrophic arsenite-oxidizing bacterium rhizobium sp. NT-26.</title>
        <authorList>
            <person name="Andres J."/>
            <person name="Arsene-Ploetze F."/>
            <person name="Barbe V."/>
            <person name="Brochier-Armanet C."/>
            <person name="Cleiss-Arnold J."/>
            <person name="Coppee J.Y."/>
            <person name="Dillies M.A."/>
            <person name="Geist"/>
            <person name="L"/>
            <person name="Joublin A."/>
            <person name="Koechler S."/>
            <person name="Lassalle F."/>
            <person name="Marchal M."/>
            <person name="Medigue C."/>
            <person name="Muller D."/>
            <person name="Nesme X."/>
            <person name="Plewniak F."/>
            <person name="Proux C."/>
            <person name="Ramirez-Bahena M.H."/>
            <person name="Schenowitz C."/>
            <person name="Sismeiro O."/>
            <person name="Vallenet D."/>
            <person name="Santini J.M."/>
            <person name="Bertin P.N."/>
        </authorList>
    </citation>
    <scope>NUCLEOTIDE SEQUENCE [LARGE SCALE GENOMIC DNA]</scope>
    <source>
        <strain evidence="7 8">NT-26</strain>
    </source>
</reference>
<evidence type="ECO:0000256" key="2">
    <source>
        <dbReference type="ARBA" id="ARBA00022692"/>
    </source>
</evidence>
<feature type="transmembrane region" description="Helical" evidence="5">
    <location>
        <begin position="390"/>
        <end position="409"/>
    </location>
</feature>
<feature type="transmembrane region" description="Helical" evidence="5">
    <location>
        <begin position="88"/>
        <end position="108"/>
    </location>
</feature>
<proteinExistence type="predicted"/>
<organism evidence="7 8">
    <name type="scientific">Pseudorhizobium banfieldiae</name>
    <dbReference type="NCBI Taxonomy" id="1125847"/>
    <lineage>
        <taxon>Bacteria</taxon>
        <taxon>Pseudomonadati</taxon>
        <taxon>Pseudomonadota</taxon>
        <taxon>Alphaproteobacteria</taxon>
        <taxon>Hyphomicrobiales</taxon>
        <taxon>Rhizobiaceae</taxon>
        <taxon>Rhizobium/Agrobacterium group</taxon>
        <taxon>Pseudorhizobium</taxon>
    </lineage>
</organism>
<keyword evidence="8" id="KW-1185">Reference proteome</keyword>
<feature type="transmembrane region" description="Helical" evidence="5">
    <location>
        <begin position="225"/>
        <end position="248"/>
    </location>
</feature>
<dbReference type="InterPro" id="IPR007016">
    <property type="entry name" value="O-antigen_ligase-rel_domated"/>
</dbReference>
<evidence type="ECO:0000256" key="1">
    <source>
        <dbReference type="ARBA" id="ARBA00004141"/>
    </source>
</evidence>
<evidence type="ECO:0000259" key="6">
    <source>
        <dbReference type="Pfam" id="PF04932"/>
    </source>
</evidence>
<dbReference type="KEGG" id="rht:NT26_2944"/>
<feature type="transmembrane region" description="Helical" evidence="5">
    <location>
        <begin position="66"/>
        <end position="82"/>
    </location>
</feature>
<feature type="transmembrane region" description="Helical" evidence="5">
    <location>
        <begin position="24"/>
        <end position="45"/>
    </location>
</feature>
<dbReference type="STRING" id="1125847.NT26_2944"/>
<evidence type="ECO:0000313" key="7">
    <source>
        <dbReference type="EMBL" id="CCF20668.1"/>
    </source>
</evidence>
<evidence type="ECO:0000256" key="3">
    <source>
        <dbReference type="ARBA" id="ARBA00022989"/>
    </source>
</evidence>
<feature type="domain" description="O-antigen ligase-related" evidence="6">
    <location>
        <begin position="219"/>
        <end position="362"/>
    </location>
</feature>
<sequence>MPEEVQLRSAAAEAISPFAMDRKVLGGLLFLGIFLFFWISLNPFVDLTLQASASIATDNSNKLNQILFLCLPLASVAMAMATPMRGKLLQPLALTVPIFLWFLLASLVSNHTLNSLKALILSYLVVLGANCCLLLPRSQVHFAKLIAIGTGAVLLLCYYGLYFLPHLSIHSAAEVMEPMHAGLWRGYFPHKNNAASAMVLLAFCGIFVMRAWSKWTGLVLLAGSVWFLLHTGGKTASAMLPAILLLAFIFERFAWLRTAIAFGGVLLVNVVAVGAAVSPGLTSFITSLGVDATFTNRADIWRLAMNAVSEFPLAGYGLKSFWRTEELVYGGTGIETWAVQAAHSHNGYVEILLSVGFPGLILSLLWFLAVPLRAFNSLEKAGPPSHAARLFLRIWLYLLFASTLESLFFESASGYNLAWFMFALALFGLRYEADAQQVRERPRGACTS</sequence>
<evidence type="ECO:0000256" key="5">
    <source>
        <dbReference type="SAM" id="Phobius"/>
    </source>
</evidence>
<dbReference type="Pfam" id="PF04932">
    <property type="entry name" value="Wzy_C"/>
    <property type="match status" value="1"/>
</dbReference>
<dbReference type="PANTHER" id="PTHR37422:SF21">
    <property type="entry name" value="EXOQ-LIKE PROTEIN"/>
    <property type="match status" value="1"/>
</dbReference>
<evidence type="ECO:0000313" key="8">
    <source>
        <dbReference type="Proteomes" id="UP000010792"/>
    </source>
</evidence>
<comment type="subcellular location">
    <subcellularLocation>
        <location evidence="1">Membrane</location>
        <topology evidence="1">Multi-pass membrane protein</topology>
    </subcellularLocation>
</comment>
<dbReference type="GO" id="GO:0016020">
    <property type="term" value="C:membrane"/>
    <property type="evidence" value="ECO:0007669"/>
    <property type="project" value="UniProtKB-SubCell"/>
</dbReference>
<protein>
    <submittedName>
        <fullName evidence="7">O-antigen polymerase</fullName>
    </submittedName>
</protein>